<evidence type="ECO:0000313" key="1">
    <source>
        <dbReference type="EMBL" id="QHN65402.1"/>
    </source>
</evidence>
<keyword evidence="2" id="KW-1185">Reference proteome</keyword>
<protein>
    <submittedName>
        <fullName evidence="1">Uncharacterized protein</fullName>
    </submittedName>
</protein>
<reference evidence="1 2" key="1">
    <citation type="submission" date="2018-04" db="EMBL/GenBank/DDBJ databases">
        <title>Characteristic and Complete Genome Sequencing of A Novel Member of Infective Endocarditis Causative Bacteria: Bergeyella cardium QL-PH.</title>
        <authorList>
            <person name="Pan H."/>
            <person name="Sun E."/>
            <person name="Zhang Y."/>
        </authorList>
    </citation>
    <scope>NUCLEOTIDE SEQUENCE [LARGE SCALE GENOMIC DNA]</scope>
    <source>
        <strain evidence="1 2">HPQL</strain>
    </source>
</reference>
<sequence>MIKNLTTFILFLFTFSISAQQKYYEFGWNNHYGIVDEQGNEIIPPTYEWKSYTLGQESHFISLNSDYNGALIINTQTGKTEKFDYLKDTYLVDLDNKEYLYAYNEEGGFLLNNIDLDERISLPKKYKTVRKDGEYLTAFLDNHNLEFISIKDFEIKKSVKTQDIIQNFKTKKGNRIYVVHQRNSTLFLDDHLDKITSINKTLKGFKNIQSYLKRLNIEIIEEEYPTAVAIGGLSDYPVIRPKKEGEYSVFNLYTSKENFKPFFKFKEKGMRIYYSAEEMSVTLRTPQKLFVFFYAKADTKTLLLPKKYWKDFDLQLIDNGTL</sequence>
<dbReference type="Proteomes" id="UP000464318">
    <property type="component" value="Chromosome"/>
</dbReference>
<dbReference type="KEGG" id="bcad:DBX24_05630"/>
<dbReference type="RefSeq" id="WP_160224237.1">
    <property type="nucleotide sequence ID" value="NZ_CP029149.1"/>
</dbReference>
<proteinExistence type="predicted"/>
<evidence type="ECO:0000313" key="2">
    <source>
        <dbReference type="Proteomes" id="UP000464318"/>
    </source>
</evidence>
<dbReference type="OrthoDB" id="1454708at2"/>
<gene>
    <name evidence="1" type="ORF">DBX24_05630</name>
</gene>
<organism evidence="1 2">
    <name type="scientific">Bergeyella cardium</name>
    <dbReference type="NCBI Taxonomy" id="1585976"/>
    <lineage>
        <taxon>Bacteria</taxon>
        <taxon>Pseudomonadati</taxon>
        <taxon>Bacteroidota</taxon>
        <taxon>Flavobacteriia</taxon>
        <taxon>Flavobacteriales</taxon>
        <taxon>Weeksellaceae</taxon>
        <taxon>Bergeyella</taxon>
    </lineage>
</organism>
<accession>A0A6P1QTG3</accession>
<name>A0A6P1QTG3_9FLAO</name>
<dbReference type="EMBL" id="CP029149">
    <property type="protein sequence ID" value="QHN65402.1"/>
    <property type="molecule type" value="Genomic_DNA"/>
</dbReference>
<dbReference type="AlphaFoldDB" id="A0A6P1QTG3"/>